<comment type="caution">
    <text evidence="11">The sequence shown here is derived from an EMBL/GenBank/DDBJ whole genome shotgun (WGS) entry which is preliminary data.</text>
</comment>
<feature type="non-terminal residue" evidence="11">
    <location>
        <position position="1"/>
    </location>
</feature>
<dbReference type="EMBL" id="QNUK01000336">
    <property type="protein sequence ID" value="KAF5895181.1"/>
    <property type="molecule type" value="Genomic_DNA"/>
</dbReference>
<dbReference type="PROSITE" id="PS00028">
    <property type="entry name" value="ZINC_FINGER_C2H2_1"/>
    <property type="match status" value="5"/>
</dbReference>
<feature type="compositionally biased region" description="Polar residues" evidence="8">
    <location>
        <begin position="514"/>
        <end position="523"/>
    </location>
</feature>
<feature type="domain" description="C2H2-type" evidence="10">
    <location>
        <begin position="1400"/>
        <end position="1429"/>
    </location>
</feature>
<dbReference type="Proteomes" id="UP000727407">
    <property type="component" value="Unassembled WGS sequence"/>
</dbReference>
<evidence type="ECO:0000256" key="1">
    <source>
        <dbReference type="ARBA" id="ARBA00004123"/>
    </source>
</evidence>
<dbReference type="SUPFAM" id="SSF57667">
    <property type="entry name" value="beta-beta-alpha zinc fingers"/>
    <property type="match status" value="1"/>
</dbReference>
<feature type="compositionally biased region" description="Basic and acidic residues" evidence="8">
    <location>
        <begin position="310"/>
        <end position="322"/>
    </location>
</feature>
<keyword evidence="5" id="KW-0862">Zinc</keyword>
<evidence type="ECO:0000256" key="4">
    <source>
        <dbReference type="ARBA" id="ARBA00022771"/>
    </source>
</evidence>
<accession>A0A8J4TDQ9</accession>
<dbReference type="Pfam" id="PF00096">
    <property type="entry name" value="zf-C2H2"/>
    <property type="match status" value="2"/>
</dbReference>
<evidence type="ECO:0000256" key="3">
    <source>
        <dbReference type="ARBA" id="ARBA00022737"/>
    </source>
</evidence>
<gene>
    <name evidence="11" type="ORF">DAT39_015108</name>
</gene>
<name>A0A8J4TDQ9_CLAMG</name>
<keyword evidence="2" id="KW-0479">Metal-binding</keyword>
<dbReference type="PANTHER" id="PTHR24406">
    <property type="entry name" value="TRANSCRIPTIONAL REPRESSOR CTCFL-RELATED"/>
    <property type="match status" value="1"/>
</dbReference>
<dbReference type="FunFam" id="3.30.160.60:FF:003271">
    <property type="entry name" value="PR domain-containing 2, with ZNF domain a"/>
    <property type="match status" value="1"/>
</dbReference>
<feature type="compositionally biased region" description="Polar residues" evidence="8">
    <location>
        <begin position="712"/>
        <end position="737"/>
    </location>
</feature>
<dbReference type="Gene3D" id="3.30.160.60">
    <property type="entry name" value="Classic Zinc Finger"/>
    <property type="match status" value="1"/>
</dbReference>
<feature type="domain" description="C2H2-type" evidence="10">
    <location>
        <begin position="1250"/>
        <end position="1278"/>
    </location>
</feature>
<sequence length="1697" mass="185958">TIVVPTEAELAEVTGTSVGTEASVTVNEEEGATNGPITETSPTTTTEATVEETETTSAHTEVSVETSETPSVPTVAHEKHTEAPVTSPVAPSEETETETPVGVTDAPAEKEKESTPAATEDVPEDTEAYDKAEGTLMSEDKTETGGVEVEDSEGMSTGHVVGIVFGALVAVVIIIAVIVVVVKRMGQYSYEAHKTKIVFISMNVRYVCSVKTEELLVSSEEQQYIILHCPTASHQPSLTGESPTIQDSLKEKETETEAHPDDMMEQSKEDQNILPTQRITRPAVEPEPLQPNSLIIQDVTCKTGETELKQDNKSDFHSHEADADQNPEYDPKVTLDVNHQDSCMLVCQHCQRRFTTKQGLDLHICSMSSCHPQIFKCRYCRKCFNTQFCRRRHERRHSNTNKRTGGLIISTVPQDVRETQEMVASQEEDQLSLGSLPVSNTPAADFEGKGNSEETGETKCSFACKYCKKAFGSHTSLRRHERRIHERRLLPRGVRQKVANSHKVQVQHPGGASETASHTQQQRNEVRHEEEYMVDISNNISENLSFYIDGKIISTSAVTNCEVMEMNSATALIGLDALIVNPAQIAQALKIESNDSKMTSDLNGQSSGRRRTSTPPLLPQIKTELESESILTTPSSSSEGTLIGTVFPRTLETIVLQKEKTIYLSPKLKQLLQNQDSSKSSLSLISEGQKLCPPLSLTLLPAISSRFKRRTTSPPNSPQQISAPIENPTSVQETDSSAPKVPKLDSNCMSAVVSLSKKENNEIVIAATSRTKPIQEVLPLDCSAPGTGGRSCNQQPLDLSSAVNKRDGEILDDYVLDLSMSRKSTESDSTGCLALQTSAKRTKPNSSMLEKVLLSQYAAVDVSTAADENALPTDVAATTMSEPRHSNPESVMIELPTPSPALNATPSPPNSAALDTASSAQPLSATPEPTERFLPAETCITNQELHPICTTAQSSSPVPLNTPMELSVGNSLAAFNVTLPNWLNSAPGSVTHALIPTTPTLSLQSPQFLTDTSVCDLAQRTLVIDSVLSPEAHIISPVLVNQSNISSLSFSPNVVVIEYTVALESSNTTSGTQANAIEKTPQDHIEEQELQASSQIQTVNIEPSVPELPEAATVEAQDQLLDSASTGQSLENSVAAALPSPVASVLEKVETTVKSGENSSLTDNLKVETSEVSIRHNPMIEEQSNLPTLCKRFMCNACDQVFQAMKGLSQHIGEHSDTWPYKCEFCVQLFERDNDLFEHRSSYHGIGKIYVCKICSKGFAFLCNLEQHHRDLHPGQECSHTEVENGKLRPENHNTPLRADVTTVYHTKDKHSQFYQTSSKTEADNNSESTSEELYTTIKIMASEGVKPKVTDVRLGINQHYPSFKPPPFPYHNRTPVGPTTTTATNFTTHNIPQTFSTTVRCTKCGRGFDNMPELHKHILACANASDKKRYTPKKNPIPLKQFAKVQNGVLLPAKGVNLRQNVSQKPGQPKKLHCHESEPKTKLSAHSKRKSMWVQRGRPVGRKSSHEELEVYVCPHCSREFTYHASLKKHMAFSCPMKPICRKPPKRKGSIASTQENHGRIRTRVSDVIMKPQRLNQGQKSFEKNSNESGSESNVNLPVKAHIGKGKISVRNYRPKTSDILSSSTVHISKKNRLILMEAIQSPLTSKSLVALGKSQQQSNGVHGMESPIKQRAVELKPSTEASVRVRGPITRRLQQ</sequence>
<feature type="compositionally biased region" description="Polar residues" evidence="8">
    <location>
        <begin position="15"/>
        <end position="26"/>
    </location>
</feature>
<evidence type="ECO:0000259" key="10">
    <source>
        <dbReference type="PROSITE" id="PS50157"/>
    </source>
</evidence>
<feature type="domain" description="C2H2-type" evidence="10">
    <location>
        <begin position="462"/>
        <end position="485"/>
    </location>
</feature>
<comment type="subcellular location">
    <subcellularLocation>
        <location evidence="1">Nucleus</location>
    </subcellularLocation>
</comment>
<feature type="compositionally biased region" description="Polar residues" evidence="8">
    <location>
        <begin position="233"/>
        <end position="247"/>
    </location>
</feature>
<feature type="region of interest" description="Disordered" evidence="8">
    <location>
        <begin position="1574"/>
        <end position="1596"/>
    </location>
</feature>
<dbReference type="InterPro" id="IPR036236">
    <property type="entry name" value="Znf_C2H2_sf"/>
</dbReference>
<dbReference type="InterPro" id="IPR013087">
    <property type="entry name" value="Znf_C2H2_type"/>
</dbReference>
<feature type="transmembrane region" description="Helical" evidence="9">
    <location>
        <begin position="160"/>
        <end position="182"/>
    </location>
</feature>
<evidence type="ECO:0000313" key="12">
    <source>
        <dbReference type="Proteomes" id="UP000727407"/>
    </source>
</evidence>
<keyword evidence="9" id="KW-0472">Membrane</keyword>
<dbReference type="SMART" id="SM00355">
    <property type="entry name" value="ZnF_C2H2"/>
    <property type="match status" value="8"/>
</dbReference>
<keyword evidence="6" id="KW-0539">Nucleus</keyword>
<feature type="region of interest" description="Disordered" evidence="8">
    <location>
        <begin position="708"/>
        <end position="743"/>
    </location>
</feature>
<feature type="region of interest" description="Disordered" evidence="8">
    <location>
        <begin position="15"/>
        <end position="126"/>
    </location>
</feature>
<protein>
    <submittedName>
        <fullName evidence="11">PR domain zinc finger protein 2-like isoform X1</fullName>
    </submittedName>
</protein>
<feature type="region of interest" description="Disordered" evidence="8">
    <location>
        <begin position="596"/>
        <end position="616"/>
    </location>
</feature>
<feature type="compositionally biased region" description="Polar residues" evidence="8">
    <location>
        <begin position="596"/>
        <end position="607"/>
    </location>
</feature>
<evidence type="ECO:0000256" key="8">
    <source>
        <dbReference type="SAM" id="MobiDB-lite"/>
    </source>
</evidence>
<dbReference type="GO" id="GO:0005634">
    <property type="term" value="C:nucleus"/>
    <property type="evidence" value="ECO:0007669"/>
    <property type="project" value="UniProtKB-SubCell"/>
</dbReference>
<keyword evidence="3" id="KW-0677">Repeat</keyword>
<evidence type="ECO:0000256" key="5">
    <source>
        <dbReference type="ARBA" id="ARBA00022833"/>
    </source>
</evidence>
<evidence type="ECO:0000256" key="7">
    <source>
        <dbReference type="PROSITE-ProRule" id="PRU00042"/>
    </source>
</evidence>
<evidence type="ECO:0000256" key="6">
    <source>
        <dbReference type="ARBA" id="ARBA00023242"/>
    </source>
</evidence>
<feature type="region of interest" description="Disordered" evidence="8">
    <location>
        <begin position="233"/>
        <end position="274"/>
    </location>
</feature>
<feature type="region of interest" description="Disordered" evidence="8">
    <location>
        <begin position="499"/>
        <end position="527"/>
    </location>
</feature>
<feature type="region of interest" description="Disordered" evidence="8">
    <location>
        <begin position="897"/>
        <end position="929"/>
    </location>
</feature>
<keyword evidence="12" id="KW-1185">Reference proteome</keyword>
<feature type="domain" description="C2H2-type" evidence="10">
    <location>
        <begin position="1221"/>
        <end position="1244"/>
    </location>
</feature>
<feature type="compositionally biased region" description="Low complexity" evidence="8">
    <location>
        <begin position="55"/>
        <end position="75"/>
    </location>
</feature>
<feature type="domain" description="C2H2-type" evidence="10">
    <location>
        <begin position="1513"/>
        <end position="1540"/>
    </location>
</feature>
<feature type="domain" description="C2H2-type" evidence="10">
    <location>
        <begin position="375"/>
        <end position="402"/>
    </location>
</feature>
<evidence type="ECO:0000256" key="2">
    <source>
        <dbReference type="ARBA" id="ARBA00022723"/>
    </source>
</evidence>
<feature type="region of interest" description="Disordered" evidence="8">
    <location>
        <begin position="1678"/>
        <end position="1697"/>
    </location>
</feature>
<feature type="compositionally biased region" description="Low complexity" evidence="8">
    <location>
        <begin position="38"/>
        <end position="48"/>
    </location>
</feature>
<keyword evidence="4 7" id="KW-0863">Zinc-finger</keyword>
<feature type="compositionally biased region" description="Basic and acidic residues" evidence="8">
    <location>
        <begin position="248"/>
        <end position="271"/>
    </location>
</feature>
<dbReference type="OrthoDB" id="6414306at2759"/>
<feature type="non-terminal residue" evidence="11">
    <location>
        <position position="1697"/>
    </location>
</feature>
<evidence type="ECO:0000256" key="9">
    <source>
        <dbReference type="SAM" id="Phobius"/>
    </source>
</evidence>
<proteinExistence type="predicted"/>
<evidence type="ECO:0000313" key="11">
    <source>
        <dbReference type="EMBL" id="KAF5895181.1"/>
    </source>
</evidence>
<dbReference type="PROSITE" id="PS50157">
    <property type="entry name" value="ZINC_FINGER_C2H2_2"/>
    <property type="match status" value="7"/>
</dbReference>
<dbReference type="InterPro" id="IPR050888">
    <property type="entry name" value="ZnF_C2H2-type_TF"/>
</dbReference>
<keyword evidence="9" id="KW-1133">Transmembrane helix</keyword>
<organism evidence="11 12">
    <name type="scientific">Clarias magur</name>
    <name type="common">Asian catfish</name>
    <name type="synonym">Macropteronotus magur</name>
    <dbReference type="NCBI Taxonomy" id="1594786"/>
    <lineage>
        <taxon>Eukaryota</taxon>
        <taxon>Metazoa</taxon>
        <taxon>Chordata</taxon>
        <taxon>Craniata</taxon>
        <taxon>Vertebrata</taxon>
        <taxon>Euteleostomi</taxon>
        <taxon>Actinopterygii</taxon>
        <taxon>Neopterygii</taxon>
        <taxon>Teleostei</taxon>
        <taxon>Ostariophysi</taxon>
        <taxon>Siluriformes</taxon>
        <taxon>Clariidae</taxon>
        <taxon>Clarias</taxon>
    </lineage>
</organism>
<reference evidence="11" key="1">
    <citation type="submission" date="2020-07" db="EMBL/GenBank/DDBJ databases">
        <title>Clarias magur genome sequencing, assembly and annotation.</title>
        <authorList>
            <person name="Kushwaha B."/>
            <person name="Kumar R."/>
            <person name="Das P."/>
            <person name="Joshi C.G."/>
            <person name="Kumar D."/>
            <person name="Nagpure N.S."/>
            <person name="Pandey M."/>
            <person name="Agarwal S."/>
            <person name="Srivastava S."/>
            <person name="Singh M."/>
            <person name="Sahoo L."/>
            <person name="Jayasankar P."/>
            <person name="Meher P.K."/>
            <person name="Koringa P.G."/>
            <person name="Iquebal M.A."/>
            <person name="Das S.P."/>
            <person name="Bit A."/>
            <person name="Patnaik S."/>
            <person name="Patel N."/>
            <person name="Shah T.M."/>
            <person name="Hinsu A."/>
            <person name="Jena J.K."/>
        </authorList>
    </citation>
    <scope>NUCLEOTIDE SEQUENCE</scope>
    <source>
        <strain evidence="11">CIFAMagur01</strain>
        <tissue evidence="11">Testis</tissue>
    </source>
</reference>
<dbReference type="GO" id="GO:0008270">
    <property type="term" value="F:zinc ion binding"/>
    <property type="evidence" value="ECO:0007669"/>
    <property type="project" value="UniProtKB-KW"/>
</dbReference>
<feature type="domain" description="C2H2-type" evidence="10">
    <location>
        <begin position="1193"/>
        <end position="1220"/>
    </location>
</feature>
<feature type="region of interest" description="Disordered" evidence="8">
    <location>
        <begin position="310"/>
        <end position="329"/>
    </location>
</feature>
<feature type="region of interest" description="Disordered" evidence="8">
    <location>
        <begin position="1462"/>
        <end position="1500"/>
    </location>
</feature>
<keyword evidence="9" id="KW-0812">Transmembrane</keyword>